<proteinExistence type="predicted"/>
<organism evidence="1 2">
    <name type="scientific">Aetokthonos hydrillicola Thurmond2011</name>
    <dbReference type="NCBI Taxonomy" id="2712845"/>
    <lineage>
        <taxon>Bacteria</taxon>
        <taxon>Bacillati</taxon>
        <taxon>Cyanobacteriota</taxon>
        <taxon>Cyanophyceae</taxon>
        <taxon>Nostocales</taxon>
        <taxon>Hapalosiphonaceae</taxon>
        <taxon>Aetokthonos</taxon>
    </lineage>
</organism>
<protein>
    <submittedName>
        <fullName evidence="1">Uncharacterized protein</fullName>
    </submittedName>
</protein>
<evidence type="ECO:0000313" key="2">
    <source>
        <dbReference type="Proteomes" id="UP000667802"/>
    </source>
</evidence>
<sequence length="80" mass="8908">MPCKPVTKLGFSFPLGRSHVGIVFFCPLHQSARPHFLLLSLVAVLSKKCDLEQISDQILMNWGELVSDRSSQIVLAETIL</sequence>
<comment type="caution">
    <text evidence="1">The sequence shown here is derived from an EMBL/GenBank/DDBJ whole genome shotgun (WGS) entry which is preliminary data.</text>
</comment>
<dbReference type="Proteomes" id="UP000667802">
    <property type="component" value="Unassembled WGS sequence"/>
</dbReference>
<accession>A0AAP5ICK7</accession>
<reference evidence="2" key="1">
    <citation type="journal article" date="2021" name="Science">
        <title>Hunting the eagle killer: A cyanobacterial neurotoxin causes vacuolar myelinopathy.</title>
        <authorList>
            <person name="Breinlinger S."/>
            <person name="Phillips T.J."/>
            <person name="Haram B.N."/>
            <person name="Mares J."/>
            <person name="Martinez Yerena J.A."/>
            <person name="Hrouzek P."/>
            <person name="Sobotka R."/>
            <person name="Henderson W.M."/>
            <person name="Schmieder P."/>
            <person name="Williams S.M."/>
            <person name="Lauderdale J.D."/>
            <person name="Wilde H.D."/>
            <person name="Gerrin W."/>
            <person name="Kust A."/>
            <person name="Washington J.W."/>
            <person name="Wagner C."/>
            <person name="Geier B."/>
            <person name="Liebeke M."/>
            <person name="Enke H."/>
            <person name="Niedermeyer T.H.J."/>
            <person name="Wilde S.B."/>
        </authorList>
    </citation>
    <scope>NUCLEOTIDE SEQUENCE [LARGE SCALE GENOMIC DNA]</scope>
    <source>
        <strain evidence="2">Thurmond2011</strain>
    </source>
</reference>
<gene>
    <name evidence="1" type="ORF">G7B40_031420</name>
</gene>
<keyword evidence="2" id="KW-1185">Reference proteome</keyword>
<dbReference type="EMBL" id="JAALHA020000021">
    <property type="protein sequence ID" value="MDR9899036.1"/>
    <property type="molecule type" value="Genomic_DNA"/>
</dbReference>
<dbReference type="AlphaFoldDB" id="A0AAP5ICK7"/>
<dbReference type="RefSeq" id="WP_208344127.1">
    <property type="nucleotide sequence ID" value="NZ_CAWQFN010000477.1"/>
</dbReference>
<evidence type="ECO:0000313" key="1">
    <source>
        <dbReference type="EMBL" id="MDR9899036.1"/>
    </source>
</evidence>
<name>A0AAP5ICK7_9CYAN</name>